<keyword evidence="1" id="KW-1133">Transmembrane helix</keyword>
<organism evidence="2 3">
    <name type="scientific">Punica granatum</name>
    <name type="common">Pomegranate</name>
    <dbReference type="NCBI Taxonomy" id="22663"/>
    <lineage>
        <taxon>Eukaryota</taxon>
        <taxon>Viridiplantae</taxon>
        <taxon>Streptophyta</taxon>
        <taxon>Embryophyta</taxon>
        <taxon>Tracheophyta</taxon>
        <taxon>Spermatophyta</taxon>
        <taxon>Magnoliopsida</taxon>
        <taxon>eudicotyledons</taxon>
        <taxon>Gunneridae</taxon>
        <taxon>Pentapetalae</taxon>
        <taxon>rosids</taxon>
        <taxon>malvids</taxon>
        <taxon>Myrtales</taxon>
        <taxon>Lythraceae</taxon>
        <taxon>Punica</taxon>
    </lineage>
</organism>
<dbReference type="Proteomes" id="UP000197138">
    <property type="component" value="Unassembled WGS sequence"/>
</dbReference>
<protein>
    <submittedName>
        <fullName evidence="2">Uncharacterized protein</fullName>
    </submittedName>
</protein>
<gene>
    <name evidence="2" type="ORF">CDL15_Pgr018112</name>
</gene>
<dbReference type="EMBL" id="MTKT01004293">
    <property type="protein sequence ID" value="OWM72227.1"/>
    <property type="molecule type" value="Genomic_DNA"/>
</dbReference>
<keyword evidence="1" id="KW-0812">Transmembrane</keyword>
<comment type="caution">
    <text evidence="2">The sequence shown here is derived from an EMBL/GenBank/DDBJ whole genome shotgun (WGS) entry which is preliminary data.</text>
</comment>
<accession>A0A218WHC3</accession>
<proteinExistence type="predicted"/>
<dbReference type="AlphaFoldDB" id="A0A218WHC3"/>
<evidence type="ECO:0000256" key="1">
    <source>
        <dbReference type="SAM" id="Phobius"/>
    </source>
</evidence>
<evidence type="ECO:0000313" key="2">
    <source>
        <dbReference type="EMBL" id="OWM72227.1"/>
    </source>
</evidence>
<name>A0A218WHC3_PUNGR</name>
<keyword evidence="1" id="KW-0472">Membrane</keyword>
<reference evidence="3" key="1">
    <citation type="journal article" date="2017" name="Plant J.">
        <title>The pomegranate (Punica granatum L.) genome and the genomics of punicalagin biosynthesis.</title>
        <authorList>
            <person name="Qin G."/>
            <person name="Xu C."/>
            <person name="Ming R."/>
            <person name="Tang H."/>
            <person name="Guyot R."/>
            <person name="Kramer E.M."/>
            <person name="Hu Y."/>
            <person name="Yi X."/>
            <person name="Qi Y."/>
            <person name="Xu X."/>
            <person name="Gao Z."/>
            <person name="Pan H."/>
            <person name="Jian J."/>
            <person name="Tian Y."/>
            <person name="Yue Z."/>
            <person name="Xu Y."/>
        </authorList>
    </citation>
    <scope>NUCLEOTIDE SEQUENCE [LARGE SCALE GENOMIC DNA]</scope>
    <source>
        <strain evidence="3">cv. Dabenzi</strain>
    </source>
</reference>
<feature type="transmembrane region" description="Helical" evidence="1">
    <location>
        <begin position="6"/>
        <end position="24"/>
    </location>
</feature>
<evidence type="ECO:0000313" key="3">
    <source>
        <dbReference type="Proteomes" id="UP000197138"/>
    </source>
</evidence>
<sequence>MAKVGIRVAPIGFLLGVFMVNTIISDSTWNSVGRLGTDPPSPSPATGDGVSAATVLHPLEASTAFSATFVALLMPCSFDLF</sequence>